<feature type="domain" description="AB hydrolase-1" evidence="1">
    <location>
        <begin position="31"/>
        <end position="124"/>
    </location>
</feature>
<sequence>MTAETHTLTTDGAEVTYDVRPGDGPTLLLVGSPMDAVGFTTLAGHFADRKVVTYDPRGIGRSKFTAGQTTTTPEQHADDLSRVIDAVGGGPVDVFASSGGAVNALALVTAHPEQVRTLVAHEPPVLAVLPDRENASAATKGIAELYQREGMGPAMVKFILITSHKGEVPAGWIDQPGPGPADFGMPAEDDGSRDDVLLSQNLIPCTHYEPDFAALRAASTRIVIGVGEESVDELAHRGGEGVAAGLGVEPTSFPSHHGGFLGGEYGQQGDPDNFAATLRKVLDEQA</sequence>
<gene>
    <name evidence="2" type="ORF">OWR29_34505</name>
</gene>
<dbReference type="Pfam" id="PF00561">
    <property type="entry name" value="Abhydrolase_1"/>
    <property type="match status" value="1"/>
</dbReference>
<evidence type="ECO:0000313" key="3">
    <source>
        <dbReference type="Proteomes" id="UP001151002"/>
    </source>
</evidence>
<keyword evidence="2" id="KW-0378">Hydrolase</keyword>
<dbReference type="Gene3D" id="3.40.50.1820">
    <property type="entry name" value="alpha/beta hydrolase"/>
    <property type="match status" value="1"/>
</dbReference>
<dbReference type="PANTHER" id="PTHR43433">
    <property type="entry name" value="HYDROLASE, ALPHA/BETA FOLD FAMILY PROTEIN"/>
    <property type="match status" value="1"/>
</dbReference>
<proteinExistence type="predicted"/>
<dbReference type="InterPro" id="IPR050471">
    <property type="entry name" value="AB_hydrolase"/>
</dbReference>
<dbReference type="RefSeq" id="WP_267567626.1">
    <property type="nucleotide sequence ID" value="NZ_JAPNTZ010000014.1"/>
</dbReference>
<dbReference type="SUPFAM" id="SSF53474">
    <property type="entry name" value="alpha/beta-Hydrolases"/>
    <property type="match status" value="1"/>
</dbReference>
<dbReference type="PANTHER" id="PTHR43433:SF5">
    <property type="entry name" value="AB HYDROLASE-1 DOMAIN-CONTAINING PROTEIN"/>
    <property type="match status" value="1"/>
</dbReference>
<evidence type="ECO:0000259" key="1">
    <source>
        <dbReference type="Pfam" id="PF00561"/>
    </source>
</evidence>
<dbReference type="GO" id="GO:0016787">
    <property type="term" value="F:hydrolase activity"/>
    <property type="evidence" value="ECO:0007669"/>
    <property type="project" value="UniProtKB-KW"/>
</dbReference>
<dbReference type="InterPro" id="IPR000073">
    <property type="entry name" value="AB_hydrolase_1"/>
</dbReference>
<organism evidence="2 3">
    <name type="scientific">Paractinoplanes pyxinae</name>
    <dbReference type="NCBI Taxonomy" id="2997416"/>
    <lineage>
        <taxon>Bacteria</taxon>
        <taxon>Bacillati</taxon>
        <taxon>Actinomycetota</taxon>
        <taxon>Actinomycetes</taxon>
        <taxon>Micromonosporales</taxon>
        <taxon>Micromonosporaceae</taxon>
        <taxon>Paractinoplanes</taxon>
    </lineage>
</organism>
<keyword evidence="3" id="KW-1185">Reference proteome</keyword>
<name>A0ABT4B9E6_9ACTN</name>
<comment type="caution">
    <text evidence="2">The sequence shown here is derived from an EMBL/GenBank/DDBJ whole genome shotgun (WGS) entry which is preliminary data.</text>
</comment>
<protein>
    <submittedName>
        <fullName evidence="2">Alpha/beta hydrolase</fullName>
    </submittedName>
</protein>
<dbReference type="InterPro" id="IPR029058">
    <property type="entry name" value="AB_hydrolase_fold"/>
</dbReference>
<dbReference type="EMBL" id="JAPNTZ010000014">
    <property type="protein sequence ID" value="MCY1143136.1"/>
    <property type="molecule type" value="Genomic_DNA"/>
</dbReference>
<dbReference type="Proteomes" id="UP001151002">
    <property type="component" value="Unassembled WGS sequence"/>
</dbReference>
<evidence type="ECO:0000313" key="2">
    <source>
        <dbReference type="EMBL" id="MCY1143136.1"/>
    </source>
</evidence>
<reference evidence="2" key="1">
    <citation type="submission" date="2022-11" db="EMBL/GenBank/DDBJ databases">
        <authorList>
            <person name="Somphong A."/>
            <person name="Phongsopitanun W."/>
        </authorList>
    </citation>
    <scope>NUCLEOTIDE SEQUENCE</scope>
    <source>
        <strain evidence="2">Pm04-4</strain>
    </source>
</reference>
<accession>A0ABT4B9E6</accession>